<evidence type="ECO:0000313" key="3">
    <source>
        <dbReference type="WBParaSite" id="SPAL_0000187600.1"/>
    </source>
</evidence>
<dbReference type="InterPro" id="IPR028226">
    <property type="entry name" value="LIN37"/>
</dbReference>
<dbReference type="WBParaSite" id="SPAL_0000187600.1">
    <property type="protein sequence ID" value="SPAL_0000187600.1"/>
    <property type="gene ID" value="SPAL_0000187600"/>
</dbReference>
<feature type="compositionally biased region" description="Basic and acidic residues" evidence="1">
    <location>
        <begin position="46"/>
        <end position="59"/>
    </location>
</feature>
<evidence type="ECO:0000256" key="1">
    <source>
        <dbReference type="SAM" id="MobiDB-lite"/>
    </source>
</evidence>
<dbReference type="Proteomes" id="UP000046392">
    <property type="component" value="Unplaced"/>
</dbReference>
<dbReference type="Pfam" id="PF15306">
    <property type="entry name" value="LIN37"/>
    <property type="match status" value="1"/>
</dbReference>
<proteinExistence type="predicted"/>
<organism evidence="2 3">
    <name type="scientific">Strongyloides papillosus</name>
    <name type="common">Intestinal threadworm</name>
    <dbReference type="NCBI Taxonomy" id="174720"/>
    <lineage>
        <taxon>Eukaryota</taxon>
        <taxon>Metazoa</taxon>
        <taxon>Ecdysozoa</taxon>
        <taxon>Nematoda</taxon>
        <taxon>Chromadorea</taxon>
        <taxon>Rhabditida</taxon>
        <taxon>Tylenchina</taxon>
        <taxon>Panagrolaimomorpha</taxon>
        <taxon>Strongyloidoidea</taxon>
        <taxon>Strongyloididae</taxon>
        <taxon>Strongyloides</taxon>
    </lineage>
</organism>
<evidence type="ECO:0000313" key="2">
    <source>
        <dbReference type="Proteomes" id="UP000046392"/>
    </source>
</evidence>
<reference evidence="3" key="1">
    <citation type="submission" date="2017-02" db="UniProtKB">
        <authorList>
            <consortium name="WormBaseParasite"/>
        </authorList>
    </citation>
    <scope>IDENTIFICATION</scope>
</reference>
<dbReference type="AlphaFoldDB" id="A0A0N5B748"/>
<protein>
    <submittedName>
        <fullName evidence="3">Uncharacterized protein</fullName>
    </submittedName>
</protein>
<keyword evidence="2" id="KW-1185">Reference proteome</keyword>
<dbReference type="GO" id="GO:0017053">
    <property type="term" value="C:transcription repressor complex"/>
    <property type="evidence" value="ECO:0007669"/>
    <property type="project" value="InterPro"/>
</dbReference>
<name>A0A0N5B748_STREA</name>
<sequence>MDVGCLDNLRKSQSIDGVKEECCCDYEKRDLNEILERISRSELKKIEVSLEEKDGENKGKRSNTTENNSPPPNTTRGRPKKEVSASVNEIRLKLLQIPESSEYNSKTLYELARLYMFGNKRKGYLRENWDDSDVFDQFKTNTMKHEDTPSFLNDSLDLLATQEIKELPKSRKDVPLPPKWPSPLKNTEQDNVDIDDREDMLNNHVKHWKQVRRRWLNHSKIRYPQYSRSIQLLETVYGISQASRSKEIIQ</sequence>
<feature type="region of interest" description="Disordered" evidence="1">
    <location>
        <begin position="46"/>
        <end position="83"/>
    </location>
</feature>
<feature type="region of interest" description="Disordered" evidence="1">
    <location>
        <begin position="170"/>
        <end position="189"/>
    </location>
</feature>
<dbReference type="STRING" id="174720.A0A0N5B748"/>
<accession>A0A0N5B748</accession>